<dbReference type="PROSITE" id="PS51257">
    <property type="entry name" value="PROKAR_LIPOPROTEIN"/>
    <property type="match status" value="1"/>
</dbReference>
<evidence type="ECO:0000256" key="6">
    <source>
        <dbReference type="SAM" id="Coils"/>
    </source>
</evidence>
<evidence type="ECO:0000259" key="7">
    <source>
        <dbReference type="PROSITE" id="PS50048"/>
    </source>
</evidence>
<dbReference type="InterPro" id="IPR050815">
    <property type="entry name" value="TF_fung"/>
</dbReference>
<keyword evidence="9" id="KW-1185">Reference proteome</keyword>
<dbReference type="SUPFAM" id="SSF57701">
    <property type="entry name" value="Zn2/Cys6 DNA-binding domain"/>
    <property type="match status" value="1"/>
</dbReference>
<dbReference type="SMART" id="SM00906">
    <property type="entry name" value="Fungal_trans"/>
    <property type="match status" value="1"/>
</dbReference>
<accession>A0AAJ0H4I9</accession>
<evidence type="ECO:0000313" key="9">
    <source>
        <dbReference type="Proteomes" id="UP001273166"/>
    </source>
</evidence>
<feature type="domain" description="Zn(2)-C6 fungal-type" evidence="7">
    <location>
        <begin position="22"/>
        <end position="52"/>
    </location>
</feature>
<evidence type="ECO:0000256" key="5">
    <source>
        <dbReference type="ARBA" id="ARBA00023242"/>
    </source>
</evidence>
<dbReference type="PROSITE" id="PS00463">
    <property type="entry name" value="ZN2_CY6_FUNGAL_1"/>
    <property type="match status" value="1"/>
</dbReference>
<dbReference type="GO" id="GO:0005634">
    <property type="term" value="C:nucleus"/>
    <property type="evidence" value="ECO:0007669"/>
    <property type="project" value="UniProtKB-SubCell"/>
</dbReference>
<dbReference type="InterPro" id="IPR036864">
    <property type="entry name" value="Zn2-C6_fun-type_DNA-bd_sf"/>
</dbReference>
<dbReference type="Pfam" id="PF00172">
    <property type="entry name" value="Zn_clus"/>
    <property type="match status" value="1"/>
</dbReference>
<keyword evidence="3" id="KW-0805">Transcription regulation</keyword>
<feature type="coiled-coil region" evidence="6">
    <location>
        <begin position="59"/>
        <end position="86"/>
    </location>
</feature>
<organism evidence="8 9">
    <name type="scientific">Chaetomium strumarium</name>
    <dbReference type="NCBI Taxonomy" id="1170767"/>
    <lineage>
        <taxon>Eukaryota</taxon>
        <taxon>Fungi</taxon>
        <taxon>Dikarya</taxon>
        <taxon>Ascomycota</taxon>
        <taxon>Pezizomycotina</taxon>
        <taxon>Sordariomycetes</taxon>
        <taxon>Sordariomycetidae</taxon>
        <taxon>Sordariales</taxon>
        <taxon>Chaetomiaceae</taxon>
        <taxon>Chaetomium</taxon>
    </lineage>
</organism>
<evidence type="ECO:0000256" key="3">
    <source>
        <dbReference type="ARBA" id="ARBA00023015"/>
    </source>
</evidence>
<dbReference type="PANTHER" id="PTHR47338:SF10">
    <property type="entry name" value="TRANSCRIPTION FACTOR DOMAIN-CONTAINING PROTEIN-RELATED"/>
    <property type="match status" value="1"/>
</dbReference>
<proteinExistence type="predicted"/>
<dbReference type="Pfam" id="PF04082">
    <property type="entry name" value="Fungal_trans"/>
    <property type="match status" value="1"/>
</dbReference>
<dbReference type="RefSeq" id="XP_062727411.1">
    <property type="nucleotide sequence ID" value="XM_062870657.1"/>
</dbReference>
<keyword evidence="6" id="KW-0175">Coiled coil</keyword>
<reference evidence="8" key="1">
    <citation type="journal article" date="2023" name="Mol. Phylogenet. Evol.">
        <title>Genome-scale phylogeny and comparative genomics of the fungal order Sordariales.</title>
        <authorList>
            <person name="Hensen N."/>
            <person name="Bonometti L."/>
            <person name="Westerberg I."/>
            <person name="Brannstrom I.O."/>
            <person name="Guillou S."/>
            <person name="Cros-Aarteil S."/>
            <person name="Calhoun S."/>
            <person name="Haridas S."/>
            <person name="Kuo A."/>
            <person name="Mondo S."/>
            <person name="Pangilinan J."/>
            <person name="Riley R."/>
            <person name="LaButti K."/>
            <person name="Andreopoulos B."/>
            <person name="Lipzen A."/>
            <person name="Chen C."/>
            <person name="Yan M."/>
            <person name="Daum C."/>
            <person name="Ng V."/>
            <person name="Clum A."/>
            <person name="Steindorff A."/>
            <person name="Ohm R.A."/>
            <person name="Martin F."/>
            <person name="Silar P."/>
            <person name="Natvig D.O."/>
            <person name="Lalanne C."/>
            <person name="Gautier V."/>
            <person name="Ament-Velasquez S.L."/>
            <person name="Kruys A."/>
            <person name="Hutchinson M.I."/>
            <person name="Powell A.J."/>
            <person name="Barry K."/>
            <person name="Miller A.N."/>
            <person name="Grigoriev I.V."/>
            <person name="Debuchy R."/>
            <person name="Gladieux P."/>
            <person name="Hiltunen Thoren M."/>
            <person name="Johannesson H."/>
        </authorList>
    </citation>
    <scope>NUCLEOTIDE SEQUENCE</scope>
    <source>
        <strain evidence="8">CBS 333.67</strain>
    </source>
</reference>
<keyword evidence="4" id="KW-0804">Transcription</keyword>
<dbReference type="CDD" id="cd12148">
    <property type="entry name" value="fungal_TF_MHR"/>
    <property type="match status" value="1"/>
</dbReference>
<dbReference type="Proteomes" id="UP001273166">
    <property type="component" value="Unassembled WGS sequence"/>
</dbReference>
<comment type="caution">
    <text evidence="8">The sequence shown here is derived from an EMBL/GenBank/DDBJ whole genome shotgun (WGS) entry which is preliminary data.</text>
</comment>
<dbReference type="EMBL" id="JAUDZG010000001">
    <property type="protein sequence ID" value="KAK3311631.1"/>
    <property type="molecule type" value="Genomic_DNA"/>
</dbReference>
<evidence type="ECO:0000256" key="4">
    <source>
        <dbReference type="ARBA" id="ARBA00023163"/>
    </source>
</evidence>
<dbReference type="GO" id="GO:0008270">
    <property type="term" value="F:zinc ion binding"/>
    <property type="evidence" value="ECO:0007669"/>
    <property type="project" value="InterPro"/>
</dbReference>
<dbReference type="PANTHER" id="PTHR47338">
    <property type="entry name" value="ZN(II)2CYS6 TRANSCRIPTION FACTOR (EUROFUNG)-RELATED"/>
    <property type="match status" value="1"/>
</dbReference>
<evidence type="ECO:0000313" key="8">
    <source>
        <dbReference type="EMBL" id="KAK3311631.1"/>
    </source>
</evidence>
<protein>
    <submittedName>
        <fullName evidence="8">Binuclear zinc transcription factor</fullName>
    </submittedName>
</protein>
<evidence type="ECO:0000256" key="2">
    <source>
        <dbReference type="ARBA" id="ARBA00022723"/>
    </source>
</evidence>
<dbReference type="SMART" id="SM00066">
    <property type="entry name" value="GAL4"/>
    <property type="match status" value="1"/>
</dbReference>
<sequence>MEARPIPPRQQPGQLSSLSALSCAQCRSRKLKCDRTRPRCDRCVERNDGCTYPEARQRGLGARKTVRDLEERIEELEARLRAANLGTTTRATGQEQSFAEPTPSMNPGPASGQLFDLGLFEQSPSFEVMDALTALYFQTIHPGAPMLHQARYTASLRLPPHMRPPMCLQYVVMASAAAVSPTYRHLSEPFYQRARVYAEADELKGQGEVYTTVAHVQAWLLISAYECHVYAVFTRASTSHCRAVRIAQMLKLHQLDSPQPDPSPSLPPPRDAIEAEERRRTWWVAFMADRFLSSTTGWPSLIDERHLRTNLPTTEDAFAAGTENPHPTPLSSGIQRLEQVRGNELSPFALRLLAANELLHALDHTANSPNPQDAGDLDTNTDSPYWRRHREIDSNLTALTFFLPEPQMNPSANPRSLDAITVRICVSMAVLHLGRSSFIKAPNNQQQQHQEKSSAAWKEWKEARLLPAAETVVSVFRAAQAANFLGTAIRNPLLPFAAYMAASVFLSDCLSSAPHGQTQNTWSADGKLEYGR</sequence>
<dbReference type="GO" id="GO:0003677">
    <property type="term" value="F:DNA binding"/>
    <property type="evidence" value="ECO:0007669"/>
    <property type="project" value="InterPro"/>
</dbReference>
<keyword evidence="5" id="KW-0539">Nucleus</keyword>
<dbReference type="GO" id="GO:0000981">
    <property type="term" value="F:DNA-binding transcription factor activity, RNA polymerase II-specific"/>
    <property type="evidence" value="ECO:0007669"/>
    <property type="project" value="InterPro"/>
</dbReference>
<reference evidence="8" key="2">
    <citation type="submission" date="2023-06" db="EMBL/GenBank/DDBJ databases">
        <authorList>
            <consortium name="Lawrence Berkeley National Laboratory"/>
            <person name="Mondo S.J."/>
            <person name="Hensen N."/>
            <person name="Bonometti L."/>
            <person name="Westerberg I."/>
            <person name="Brannstrom I.O."/>
            <person name="Guillou S."/>
            <person name="Cros-Aarteil S."/>
            <person name="Calhoun S."/>
            <person name="Haridas S."/>
            <person name="Kuo A."/>
            <person name="Pangilinan J."/>
            <person name="Riley R."/>
            <person name="Labutti K."/>
            <person name="Andreopoulos B."/>
            <person name="Lipzen A."/>
            <person name="Chen C."/>
            <person name="Yanf M."/>
            <person name="Daum C."/>
            <person name="Ng V."/>
            <person name="Clum A."/>
            <person name="Steindorff A."/>
            <person name="Ohm R."/>
            <person name="Martin F."/>
            <person name="Silar P."/>
            <person name="Natvig D."/>
            <person name="Lalanne C."/>
            <person name="Gautier V."/>
            <person name="Ament-Velasquez S.L."/>
            <person name="Kruys A."/>
            <person name="Hutchinson M.I."/>
            <person name="Powell A.J."/>
            <person name="Barry K."/>
            <person name="Miller A.N."/>
            <person name="Grigoriev I.V."/>
            <person name="Debuchy R."/>
            <person name="Gladieux P."/>
            <person name="Thoren M.H."/>
            <person name="Johannesson H."/>
        </authorList>
    </citation>
    <scope>NUCLEOTIDE SEQUENCE</scope>
    <source>
        <strain evidence="8">CBS 333.67</strain>
    </source>
</reference>
<dbReference type="GeneID" id="87889486"/>
<dbReference type="Gene3D" id="4.10.240.10">
    <property type="entry name" value="Zn(2)-C6 fungal-type DNA-binding domain"/>
    <property type="match status" value="1"/>
</dbReference>
<keyword evidence="2" id="KW-0479">Metal-binding</keyword>
<dbReference type="AlphaFoldDB" id="A0AAJ0H4I9"/>
<evidence type="ECO:0000256" key="1">
    <source>
        <dbReference type="ARBA" id="ARBA00004123"/>
    </source>
</evidence>
<dbReference type="CDD" id="cd00067">
    <property type="entry name" value="GAL4"/>
    <property type="match status" value="1"/>
</dbReference>
<dbReference type="GO" id="GO:0006351">
    <property type="term" value="P:DNA-templated transcription"/>
    <property type="evidence" value="ECO:0007669"/>
    <property type="project" value="InterPro"/>
</dbReference>
<dbReference type="InterPro" id="IPR001138">
    <property type="entry name" value="Zn2Cys6_DnaBD"/>
</dbReference>
<name>A0AAJ0H4I9_9PEZI</name>
<comment type="subcellular location">
    <subcellularLocation>
        <location evidence="1">Nucleus</location>
    </subcellularLocation>
</comment>
<dbReference type="InterPro" id="IPR007219">
    <property type="entry name" value="XnlR_reg_dom"/>
</dbReference>
<dbReference type="PROSITE" id="PS50048">
    <property type="entry name" value="ZN2_CY6_FUNGAL_2"/>
    <property type="match status" value="1"/>
</dbReference>
<gene>
    <name evidence="8" type="ORF">B0T15DRAFT_565167</name>
</gene>